<keyword evidence="2" id="KW-1185">Reference proteome</keyword>
<dbReference type="Gene3D" id="3.80.10.10">
    <property type="entry name" value="Ribonuclease Inhibitor"/>
    <property type="match status" value="1"/>
</dbReference>
<dbReference type="Gramene" id="PRQ42638">
    <property type="protein sequence ID" value="PRQ42638"/>
    <property type="gene ID" value="RchiOBHm_Chr3g0459831"/>
</dbReference>
<gene>
    <name evidence="1" type="ORF">RchiOBHm_Chr3g0459831</name>
</gene>
<dbReference type="Proteomes" id="UP000238479">
    <property type="component" value="Chromosome 3"/>
</dbReference>
<dbReference type="AlphaFoldDB" id="A0A2P6R873"/>
<evidence type="ECO:0000313" key="1">
    <source>
        <dbReference type="EMBL" id="PRQ42638.1"/>
    </source>
</evidence>
<dbReference type="PANTHER" id="PTHR38926:SF5">
    <property type="entry name" value="F-BOX AND LEUCINE-RICH REPEAT PROTEIN 6"/>
    <property type="match status" value="1"/>
</dbReference>
<sequence>MFLMHVPAFLCLPDDLVIFKHSRIIQEVIRKWKFLEQLCLGGNIKKIRSLFMFCEHRRRLSEHFKALLALGSWDKRENLAPILVQISEHCKHFTGLKIVDASVEELEAYTIVESLPNLKQLCAIESYLKRDSLIKILRDCKNLELLDVRNSEGFDEGDDEISKLASHIEFLCEGSYSLNSRSSFNFSYRLLFLSELKMEGRVARSTRRPAERHQENN</sequence>
<dbReference type="SUPFAM" id="SSF52047">
    <property type="entry name" value="RNI-like"/>
    <property type="match status" value="1"/>
</dbReference>
<evidence type="ECO:0000313" key="2">
    <source>
        <dbReference type="Proteomes" id="UP000238479"/>
    </source>
</evidence>
<name>A0A2P6R873_ROSCH</name>
<dbReference type="EMBL" id="PDCK01000041">
    <property type="protein sequence ID" value="PRQ42638.1"/>
    <property type="molecule type" value="Genomic_DNA"/>
</dbReference>
<proteinExistence type="predicted"/>
<dbReference type="PANTHER" id="PTHR38926">
    <property type="entry name" value="F-BOX DOMAIN CONTAINING PROTEIN, EXPRESSED"/>
    <property type="match status" value="1"/>
</dbReference>
<reference evidence="1 2" key="1">
    <citation type="journal article" date="2018" name="Nat. Genet.">
        <title>The Rosa genome provides new insights in the design of modern roses.</title>
        <authorList>
            <person name="Bendahmane M."/>
        </authorList>
    </citation>
    <scope>NUCLEOTIDE SEQUENCE [LARGE SCALE GENOMIC DNA]</scope>
    <source>
        <strain evidence="2">cv. Old Blush</strain>
    </source>
</reference>
<protein>
    <submittedName>
        <fullName evidence="1">Putative leucine-rich repeat domain, L domain-containing protein</fullName>
    </submittedName>
</protein>
<comment type="caution">
    <text evidence="1">The sequence shown here is derived from an EMBL/GenBank/DDBJ whole genome shotgun (WGS) entry which is preliminary data.</text>
</comment>
<organism evidence="1 2">
    <name type="scientific">Rosa chinensis</name>
    <name type="common">China rose</name>
    <dbReference type="NCBI Taxonomy" id="74649"/>
    <lineage>
        <taxon>Eukaryota</taxon>
        <taxon>Viridiplantae</taxon>
        <taxon>Streptophyta</taxon>
        <taxon>Embryophyta</taxon>
        <taxon>Tracheophyta</taxon>
        <taxon>Spermatophyta</taxon>
        <taxon>Magnoliopsida</taxon>
        <taxon>eudicotyledons</taxon>
        <taxon>Gunneridae</taxon>
        <taxon>Pentapetalae</taxon>
        <taxon>rosids</taxon>
        <taxon>fabids</taxon>
        <taxon>Rosales</taxon>
        <taxon>Rosaceae</taxon>
        <taxon>Rosoideae</taxon>
        <taxon>Rosoideae incertae sedis</taxon>
        <taxon>Rosa</taxon>
    </lineage>
</organism>
<dbReference type="InterPro" id="IPR032675">
    <property type="entry name" value="LRR_dom_sf"/>
</dbReference>
<accession>A0A2P6R873</accession>